<evidence type="ECO:0000313" key="2">
    <source>
        <dbReference type="Proteomes" id="UP001196413"/>
    </source>
</evidence>
<proteinExistence type="predicted"/>
<gene>
    <name evidence="1" type="ORF">KIN20_035750</name>
</gene>
<evidence type="ECO:0000313" key="1">
    <source>
        <dbReference type="EMBL" id="KAJ1373373.1"/>
    </source>
</evidence>
<organism evidence="1 2">
    <name type="scientific">Parelaphostrongylus tenuis</name>
    <name type="common">Meningeal worm</name>
    <dbReference type="NCBI Taxonomy" id="148309"/>
    <lineage>
        <taxon>Eukaryota</taxon>
        <taxon>Metazoa</taxon>
        <taxon>Ecdysozoa</taxon>
        <taxon>Nematoda</taxon>
        <taxon>Chromadorea</taxon>
        <taxon>Rhabditida</taxon>
        <taxon>Rhabditina</taxon>
        <taxon>Rhabditomorpha</taxon>
        <taxon>Strongyloidea</taxon>
        <taxon>Metastrongylidae</taxon>
        <taxon>Parelaphostrongylus</taxon>
    </lineage>
</organism>
<dbReference type="EMBL" id="JAHQIW010007268">
    <property type="protein sequence ID" value="KAJ1373373.1"/>
    <property type="molecule type" value="Genomic_DNA"/>
</dbReference>
<comment type="caution">
    <text evidence="1">The sequence shown here is derived from an EMBL/GenBank/DDBJ whole genome shotgun (WGS) entry which is preliminary data.</text>
</comment>
<name>A0AAD5WL50_PARTN</name>
<dbReference type="Proteomes" id="UP001196413">
    <property type="component" value="Unassembled WGS sequence"/>
</dbReference>
<protein>
    <submittedName>
        <fullName evidence="1">Uncharacterized protein</fullName>
    </submittedName>
</protein>
<accession>A0AAD5WL50</accession>
<sequence>MASFLSLVSCAPKPPAASQPAVDRPRQKPVTAYYGQLLQQLCYTTDHTLQVTSLHIPMSFSPFRNPFNQLHQNFLDPL</sequence>
<dbReference type="AlphaFoldDB" id="A0AAD5WL50"/>
<reference evidence="1" key="1">
    <citation type="submission" date="2021-06" db="EMBL/GenBank/DDBJ databases">
        <title>Parelaphostrongylus tenuis whole genome reference sequence.</title>
        <authorList>
            <person name="Garwood T.J."/>
            <person name="Larsen P.A."/>
            <person name="Fountain-Jones N.M."/>
            <person name="Garbe J.R."/>
            <person name="Macchietto M.G."/>
            <person name="Kania S.A."/>
            <person name="Gerhold R.W."/>
            <person name="Richards J.E."/>
            <person name="Wolf T.M."/>
        </authorList>
    </citation>
    <scope>NUCLEOTIDE SEQUENCE</scope>
    <source>
        <strain evidence="1">MNPRO001-30</strain>
        <tissue evidence="1">Meninges</tissue>
    </source>
</reference>
<keyword evidence="2" id="KW-1185">Reference proteome</keyword>